<gene>
    <name evidence="2" type="ORF">PHET_05051</name>
</gene>
<keyword evidence="1" id="KW-0812">Transmembrane</keyword>
<dbReference type="Proteomes" id="UP000748531">
    <property type="component" value="Unassembled WGS sequence"/>
</dbReference>
<comment type="caution">
    <text evidence="2">The sequence shown here is derived from an EMBL/GenBank/DDBJ whole genome shotgun (WGS) entry which is preliminary data.</text>
</comment>
<name>A0A8J4T163_9TREM</name>
<keyword evidence="1" id="KW-1133">Transmembrane helix</keyword>
<sequence>MQTSLRWFQESSRILIYFGLPAAVVSSIALPYWLDRRRCSLRVSHFQKTGEDMFPNSPYTMEEAENFNFGTFRMPLVSR</sequence>
<accession>A0A8J4T163</accession>
<reference evidence="2" key="1">
    <citation type="submission" date="2019-05" db="EMBL/GenBank/DDBJ databases">
        <title>Annotation for the trematode Paragonimus heterotremus.</title>
        <authorList>
            <person name="Choi Y.-J."/>
        </authorList>
    </citation>
    <scope>NUCLEOTIDE SEQUENCE</scope>
    <source>
        <strain evidence="2">LC</strain>
    </source>
</reference>
<dbReference type="AlphaFoldDB" id="A0A8J4T163"/>
<keyword evidence="1" id="KW-0472">Membrane</keyword>
<feature type="transmembrane region" description="Helical" evidence="1">
    <location>
        <begin position="14"/>
        <end position="34"/>
    </location>
</feature>
<keyword evidence="3" id="KW-1185">Reference proteome</keyword>
<dbReference type="EMBL" id="LUCH01002264">
    <property type="protein sequence ID" value="KAF5401750.1"/>
    <property type="molecule type" value="Genomic_DNA"/>
</dbReference>
<dbReference type="OrthoDB" id="6220489at2759"/>
<evidence type="ECO:0000313" key="2">
    <source>
        <dbReference type="EMBL" id="KAF5401750.1"/>
    </source>
</evidence>
<protein>
    <submittedName>
        <fullName evidence="2">Uncharacterized protein</fullName>
    </submittedName>
</protein>
<evidence type="ECO:0000256" key="1">
    <source>
        <dbReference type="SAM" id="Phobius"/>
    </source>
</evidence>
<proteinExistence type="predicted"/>
<evidence type="ECO:0000313" key="3">
    <source>
        <dbReference type="Proteomes" id="UP000748531"/>
    </source>
</evidence>
<organism evidence="2 3">
    <name type="scientific">Paragonimus heterotremus</name>
    <dbReference type="NCBI Taxonomy" id="100268"/>
    <lineage>
        <taxon>Eukaryota</taxon>
        <taxon>Metazoa</taxon>
        <taxon>Spiralia</taxon>
        <taxon>Lophotrochozoa</taxon>
        <taxon>Platyhelminthes</taxon>
        <taxon>Trematoda</taxon>
        <taxon>Digenea</taxon>
        <taxon>Plagiorchiida</taxon>
        <taxon>Troglotremata</taxon>
        <taxon>Troglotrematidae</taxon>
        <taxon>Paragonimus</taxon>
    </lineage>
</organism>